<keyword evidence="2" id="KW-1185">Reference proteome</keyword>
<dbReference type="AlphaFoldDB" id="A0A0R3TPF4"/>
<evidence type="ECO:0000313" key="3">
    <source>
        <dbReference type="WBParaSite" id="HNAJ_0000935201-mRNA-1"/>
    </source>
</evidence>
<protein>
    <submittedName>
        <fullName evidence="3">LIM zinc-binding domain-containing protein</fullName>
    </submittedName>
</protein>
<reference evidence="3" key="1">
    <citation type="submission" date="2017-02" db="UniProtKB">
        <authorList>
            <consortium name="WormBaseParasite"/>
        </authorList>
    </citation>
    <scope>IDENTIFICATION</scope>
</reference>
<evidence type="ECO:0000313" key="2">
    <source>
        <dbReference type="Proteomes" id="UP000278807"/>
    </source>
</evidence>
<gene>
    <name evidence="1" type="ORF">HNAJ_LOCUS9347</name>
</gene>
<dbReference type="EMBL" id="UZAE01012580">
    <property type="protein sequence ID" value="VDO05787.1"/>
    <property type="molecule type" value="Genomic_DNA"/>
</dbReference>
<dbReference type="WBParaSite" id="HNAJ_0000935201-mRNA-1">
    <property type="protein sequence ID" value="HNAJ_0000935201-mRNA-1"/>
    <property type="gene ID" value="HNAJ_0000935201"/>
</dbReference>
<dbReference type="Proteomes" id="UP000278807">
    <property type="component" value="Unassembled WGS sequence"/>
</dbReference>
<accession>A0A0R3TPF4</accession>
<sequence length="114" mass="12686">MRPVCRECARYLGGHGGLVVANFGIGDGGYRCHVKFHKFLSENVLCEDKFRRTTCGLPPCPQLMSYFFFLCIAVVIPQWKTRGVAALFASDANSLTINHLVGVNMPQPTSFHNH</sequence>
<organism evidence="3">
    <name type="scientific">Rodentolepis nana</name>
    <name type="common">Dwarf tapeworm</name>
    <name type="synonym">Hymenolepis nana</name>
    <dbReference type="NCBI Taxonomy" id="102285"/>
    <lineage>
        <taxon>Eukaryota</taxon>
        <taxon>Metazoa</taxon>
        <taxon>Spiralia</taxon>
        <taxon>Lophotrochozoa</taxon>
        <taxon>Platyhelminthes</taxon>
        <taxon>Cestoda</taxon>
        <taxon>Eucestoda</taxon>
        <taxon>Cyclophyllidea</taxon>
        <taxon>Hymenolepididae</taxon>
        <taxon>Rodentolepis</taxon>
    </lineage>
</organism>
<reference evidence="1 2" key="2">
    <citation type="submission" date="2018-11" db="EMBL/GenBank/DDBJ databases">
        <authorList>
            <consortium name="Pathogen Informatics"/>
        </authorList>
    </citation>
    <scope>NUCLEOTIDE SEQUENCE [LARGE SCALE GENOMIC DNA]</scope>
</reference>
<evidence type="ECO:0000313" key="1">
    <source>
        <dbReference type="EMBL" id="VDO05787.1"/>
    </source>
</evidence>
<name>A0A0R3TPF4_RODNA</name>
<proteinExistence type="predicted"/>